<gene>
    <name evidence="3" type="ordered locus">PYCH_12310</name>
</gene>
<dbReference type="OrthoDB" id="60095at2157"/>
<keyword evidence="4" id="KW-1185">Reference proteome</keyword>
<dbReference type="InterPro" id="IPR007368">
    <property type="entry name" value="DUF434"/>
</dbReference>
<dbReference type="Pfam" id="PF18481">
    <property type="entry name" value="DUF5616"/>
    <property type="match status" value="1"/>
</dbReference>
<dbReference type="Pfam" id="PF04256">
    <property type="entry name" value="DUF434"/>
    <property type="match status" value="1"/>
</dbReference>
<accession>F8AF81</accession>
<evidence type="ECO:0000259" key="1">
    <source>
        <dbReference type="Pfam" id="PF04256"/>
    </source>
</evidence>
<dbReference type="Proteomes" id="UP000008386">
    <property type="component" value="Chromosome"/>
</dbReference>
<dbReference type="InterPro" id="IPR041652">
    <property type="entry name" value="DUF5616"/>
</dbReference>
<dbReference type="PANTHER" id="PTHR42252">
    <property type="entry name" value="DUF5616 DOMAIN-CONTAINING PROTEIN"/>
    <property type="match status" value="1"/>
</dbReference>
<dbReference type="HOGENOM" id="CLU_102155_0_0_2"/>
<feature type="domain" description="DUF5616" evidence="2">
    <location>
        <begin position="59"/>
        <end position="193"/>
    </location>
</feature>
<feature type="domain" description="DUF434" evidence="1">
    <location>
        <begin position="2"/>
        <end position="54"/>
    </location>
</feature>
<evidence type="ECO:0000313" key="4">
    <source>
        <dbReference type="Proteomes" id="UP000008386"/>
    </source>
</evidence>
<dbReference type="AlphaFoldDB" id="F8AF81"/>
<dbReference type="PANTHER" id="PTHR42252:SF1">
    <property type="entry name" value="DUF434 DOMAIN-CONTAINING PROTEIN"/>
    <property type="match status" value="1"/>
</dbReference>
<dbReference type="STRING" id="529709.PYCH_12310"/>
<evidence type="ECO:0000313" key="3">
    <source>
        <dbReference type="EMBL" id="AEH24909.1"/>
    </source>
</evidence>
<dbReference type="RefSeq" id="WP_013905965.1">
    <property type="nucleotide sequence ID" value="NC_015680.1"/>
</dbReference>
<protein>
    <recommendedName>
        <fullName evidence="5">DUF434 domain-containing protein</fullName>
    </recommendedName>
</protein>
<name>F8AF81_PYRYC</name>
<dbReference type="KEGG" id="pya:PYCH_12310"/>
<organism evidence="3 4">
    <name type="scientific">Pyrococcus yayanosii (strain CH1 / JCM 16557)</name>
    <dbReference type="NCBI Taxonomy" id="529709"/>
    <lineage>
        <taxon>Archaea</taxon>
        <taxon>Methanobacteriati</taxon>
        <taxon>Methanobacteriota</taxon>
        <taxon>Thermococci</taxon>
        <taxon>Thermococcales</taxon>
        <taxon>Thermococcaceae</taxon>
        <taxon>Pyrococcus</taxon>
    </lineage>
</organism>
<sequence>MEAYEDLKYLLSRGYRKKTALNFVANHYLLDARTRHILARCVFSDVEIEERKSKLVPVEAIRDRKLGIDGYNVLITFESLLAGRAVLCEDGFVRDLELRRGYEIHERTEENLRTLLGFLADFGPSEVWVLYDKNVSGSGRLARLTRSIMEELGLKGGAKTEKVPDLAVTRFDIAASSDVSVIKKATALVDVPGEFARKRGLRIPHFLELFPYIHR</sequence>
<dbReference type="eggNOG" id="arCOG03229">
    <property type="taxonomic scope" value="Archaea"/>
</dbReference>
<dbReference type="EMBL" id="CP002779">
    <property type="protein sequence ID" value="AEH24909.1"/>
    <property type="molecule type" value="Genomic_DNA"/>
</dbReference>
<evidence type="ECO:0000259" key="2">
    <source>
        <dbReference type="Pfam" id="PF18481"/>
    </source>
</evidence>
<proteinExistence type="predicted"/>
<dbReference type="GeneID" id="10837804"/>
<evidence type="ECO:0008006" key="5">
    <source>
        <dbReference type="Google" id="ProtNLM"/>
    </source>
</evidence>
<reference evidence="3 4" key="1">
    <citation type="journal article" date="2011" name="J. Bacteriol.">
        <title>Complete genome sequence of the obligate piezophilic hyperthermophilic archaeon Pyrococcus yayanosii CH1.</title>
        <authorList>
            <person name="Jun X."/>
            <person name="Lupeng L."/>
            <person name="Minjuan X."/>
            <person name="Oger P."/>
            <person name="Fengping W."/>
            <person name="Jebbar M."/>
            <person name="Xiang X."/>
        </authorList>
    </citation>
    <scope>NUCLEOTIDE SEQUENCE [LARGE SCALE GENOMIC DNA]</scope>
    <source>
        <strain evidence="4">CH1 / JCM 16557</strain>
    </source>
</reference>